<evidence type="ECO:0000313" key="2">
    <source>
        <dbReference type="EMBL" id="ARU05605.1"/>
    </source>
</evidence>
<dbReference type="EMBL" id="CP021455">
    <property type="protein sequence ID" value="ARU05605.1"/>
    <property type="molecule type" value="Genomic_DNA"/>
</dbReference>
<keyword evidence="3" id="KW-1185">Reference proteome</keyword>
<sequence length="400" mass="42406">MTQPLNGVRVIDMSHVIAGPLASMYLAQLGAEVIKIEPPDGGEVMRNSQSAGFAALNAGKRSLAVDIRQPEGAELVRQLARTADVFIENFRPGTVARHGLAYEDLRACRPDIVYASLSGYGQQGEWSGRGAYDHVIQALTGMMMMSGDDEAAPPVKVGFPVVDVAVGMLGALSITAALHRRQACGQGEHVDVSMVQAALMLMYPKVNAFLTEGEAPRRVGNRGYTGSPGADTFRCADGWLSTAANTPAQFRALTEVLDLPGLCRDDALLDLAAFEGERGFVKARDAQRLQQVLQQAFAAQSAAAMEASLNARGVPAARVRSLDGFLTEVAEGGQLALPATRYQAGDQQVRTAGLGFCYRHEPLPQQADLAALGRDTQALLHELGLDAQALAALQAAGVVR</sequence>
<dbReference type="PANTHER" id="PTHR48207">
    <property type="entry name" value="SUCCINATE--HYDROXYMETHYLGLUTARATE COA-TRANSFERASE"/>
    <property type="match status" value="1"/>
</dbReference>
<evidence type="ECO:0000256" key="1">
    <source>
        <dbReference type="ARBA" id="ARBA00022679"/>
    </source>
</evidence>
<dbReference type="InterPro" id="IPR050483">
    <property type="entry name" value="CoA-transferase_III_domain"/>
</dbReference>
<dbReference type="Proteomes" id="UP000196138">
    <property type="component" value="Chromosome"/>
</dbReference>
<dbReference type="InterPro" id="IPR044855">
    <property type="entry name" value="CoA-Trfase_III_dom3_sf"/>
</dbReference>
<keyword evidence="1 2" id="KW-0808">Transferase</keyword>
<protein>
    <submittedName>
        <fullName evidence="2">CoA transferase</fullName>
    </submittedName>
</protein>
<organism evidence="2 3">
    <name type="scientific">Comamonas serinivorans</name>
    <dbReference type="NCBI Taxonomy" id="1082851"/>
    <lineage>
        <taxon>Bacteria</taxon>
        <taxon>Pseudomonadati</taxon>
        <taxon>Pseudomonadota</taxon>
        <taxon>Betaproteobacteria</taxon>
        <taxon>Burkholderiales</taxon>
        <taxon>Comamonadaceae</taxon>
        <taxon>Comamonas</taxon>
    </lineage>
</organism>
<dbReference type="Gene3D" id="3.40.50.10540">
    <property type="entry name" value="Crotonobetainyl-coa:carnitine coa-transferase, domain 1"/>
    <property type="match status" value="1"/>
</dbReference>
<dbReference type="PANTHER" id="PTHR48207:SF3">
    <property type="entry name" value="SUCCINATE--HYDROXYMETHYLGLUTARATE COA-TRANSFERASE"/>
    <property type="match status" value="1"/>
</dbReference>
<dbReference type="RefSeq" id="WP_087281937.1">
    <property type="nucleotide sequence ID" value="NZ_CP021455.1"/>
</dbReference>
<dbReference type="OrthoDB" id="5294844at2"/>
<accession>A0A1Y0EPN2</accession>
<reference evidence="2 3" key="1">
    <citation type="submission" date="2017-05" db="EMBL/GenBank/DDBJ databases">
        <authorList>
            <person name="Song R."/>
            <person name="Chenine A.L."/>
            <person name="Ruprecht R.M."/>
        </authorList>
    </citation>
    <scope>NUCLEOTIDE SEQUENCE [LARGE SCALE GENOMIC DNA]</scope>
    <source>
        <strain evidence="2 3">DSM 26136</strain>
    </source>
</reference>
<dbReference type="InterPro" id="IPR003673">
    <property type="entry name" value="CoA-Trfase_fam_III"/>
</dbReference>
<proteinExistence type="predicted"/>
<evidence type="ECO:0000313" key="3">
    <source>
        <dbReference type="Proteomes" id="UP000196138"/>
    </source>
</evidence>
<dbReference type="AlphaFoldDB" id="A0A1Y0EPN2"/>
<dbReference type="Gene3D" id="3.30.1540.10">
    <property type="entry name" value="formyl-coa transferase, domain 3"/>
    <property type="match status" value="1"/>
</dbReference>
<dbReference type="KEGG" id="cser:CCO03_13755"/>
<dbReference type="Pfam" id="PF02515">
    <property type="entry name" value="CoA_transf_3"/>
    <property type="match status" value="1"/>
</dbReference>
<dbReference type="GO" id="GO:0008410">
    <property type="term" value="F:CoA-transferase activity"/>
    <property type="evidence" value="ECO:0007669"/>
    <property type="project" value="TreeGrafter"/>
</dbReference>
<dbReference type="InterPro" id="IPR023606">
    <property type="entry name" value="CoA-Trfase_III_dom_1_sf"/>
</dbReference>
<dbReference type="SUPFAM" id="SSF89796">
    <property type="entry name" value="CoA-transferase family III (CaiB/BaiF)"/>
    <property type="match status" value="1"/>
</dbReference>
<gene>
    <name evidence="2" type="ORF">CCO03_13755</name>
</gene>
<name>A0A1Y0EPN2_9BURK</name>